<feature type="domain" description="Glycoside hydrolase family 2 immunoglobulin-like beta-sandwich" evidence="14">
    <location>
        <begin position="229"/>
        <end position="337"/>
    </location>
</feature>
<dbReference type="Proteomes" id="UP000244189">
    <property type="component" value="Unassembled WGS sequence"/>
</dbReference>
<dbReference type="EMBL" id="QAOG01000003">
    <property type="protein sequence ID" value="PTQ60238.1"/>
    <property type="molecule type" value="Genomic_DNA"/>
</dbReference>
<dbReference type="InterPro" id="IPR017853">
    <property type="entry name" value="GH"/>
</dbReference>
<sequence>MRRTALMLLAAVAATPAWSAPRTSVVLDSGWSMRIDPADTAAARARPKAARWLRATVPGSAQTDLMAAKIVPDPYKGLNEAKIQWVGLTDWQYRTTLKMTSEQLARDHVDLVFDGLDTFAEVRLNGTKLLAADNAHRRWRVPVKAVLKPGANELLVTFRSPIRTLQPMVLKAANPLPGEYDSMFGDEPMGKQTSPYIRKPKYQYGWDWGPRIVTQGIWRPARIEAWDDARIEAFRVTQEALTRTEARLSAELDVVAGAERPVTVQVAVTGPDGQVTQAARTVTVAAGASHVAVPVSIANPQRWFPAGYGAQPLYTVKATLSDGTGAIDSAQRRTGLRTVELRREKDAQGRGFAFVVNGIPVFAKGANLIPFDMFPARVPESQIRTVMAGARDANMNMIRVWGGGYYLDDAFYDIADQMGLMVWQDFMFGGAVTPPDRDFRETVRIEAEEQVDRLQAHPSIVMWAGNNEVLSGWANWSDRIAYKKAVGADEQERIGVGMAVIFDRVLRDAAERRDPDAVYWPGSPSSNYEDKPDIDGDGDRHYWDVWGGKKPVEAYLDSCPRFMSEYGLQSMPEMKTIRSFATDADFSPTSPVMKAHQKFLKGEGNDRLLFYIREKYREPRDFAEFVYLSQMMQAEGIELAALHHRACRPVTMGSLFWQINDVWPGASWASIDYYGRWKALQFRARHFYAPLAIAAARKDGATKISLISDATVPTAAVWRVRTLDVDGKALATTETPATLAPLSATAVATLPDATLFAGGDPARTIAVAELVVEGRVTSRALVSAAPKTMTLPDPGLTAKWAGDRLTLTASKLARAVWIDFGKLEATPSDNAFDLLPGESITVTIASKESEAALRRALTVRTLAGVAAVKS</sequence>
<feature type="signal peptide" evidence="13">
    <location>
        <begin position="1"/>
        <end position="19"/>
    </location>
</feature>
<dbReference type="GO" id="GO:0005975">
    <property type="term" value="P:carbohydrate metabolic process"/>
    <property type="evidence" value="ECO:0007669"/>
    <property type="project" value="InterPro"/>
</dbReference>
<feature type="domain" description="Beta-mannosidase Ig-fold" evidence="15">
    <location>
        <begin position="791"/>
        <end position="863"/>
    </location>
</feature>
<evidence type="ECO:0000259" key="16">
    <source>
        <dbReference type="Pfam" id="PF17786"/>
    </source>
</evidence>
<evidence type="ECO:0000256" key="8">
    <source>
        <dbReference type="ARBA" id="ARBA00023180"/>
    </source>
</evidence>
<keyword evidence="7" id="KW-0378">Hydrolase</keyword>
<comment type="subunit">
    <text evidence="4">Homodimer.</text>
</comment>
<evidence type="ECO:0000256" key="10">
    <source>
        <dbReference type="ARBA" id="ARBA00038429"/>
    </source>
</evidence>
<dbReference type="Gene3D" id="3.20.20.80">
    <property type="entry name" value="Glycosidases"/>
    <property type="match status" value="1"/>
</dbReference>
<dbReference type="GO" id="GO:0006516">
    <property type="term" value="P:glycoprotein catabolic process"/>
    <property type="evidence" value="ECO:0007669"/>
    <property type="project" value="TreeGrafter"/>
</dbReference>
<evidence type="ECO:0000256" key="1">
    <source>
        <dbReference type="ARBA" id="ARBA00000829"/>
    </source>
</evidence>
<proteinExistence type="inferred from homology"/>
<feature type="domain" description="Beta-mannosidase-like galactose-binding" evidence="17">
    <location>
        <begin position="49"/>
        <end position="219"/>
    </location>
</feature>
<dbReference type="InterPro" id="IPR050887">
    <property type="entry name" value="Beta-mannosidase_GH2"/>
</dbReference>
<evidence type="ECO:0000256" key="13">
    <source>
        <dbReference type="SAM" id="SignalP"/>
    </source>
</evidence>
<keyword evidence="13" id="KW-0732">Signal</keyword>
<evidence type="ECO:0000256" key="5">
    <source>
        <dbReference type="ARBA" id="ARBA00012754"/>
    </source>
</evidence>
<comment type="caution">
    <text evidence="18">The sequence shown here is derived from an EMBL/GenBank/DDBJ whole genome shotgun (WGS) entry which is preliminary data.</text>
</comment>
<evidence type="ECO:0000313" key="19">
    <source>
        <dbReference type="Proteomes" id="UP000244189"/>
    </source>
</evidence>
<evidence type="ECO:0000313" key="18">
    <source>
        <dbReference type="EMBL" id="PTQ60238.1"/>
    </source>
</evidence>
<dbReference type="Pfam" id="PF22666">
    <property type="entry name" value="Glyco_hydro_2_N2"/>
    <property type="match status" value="1"/>
</dbReference>
<dbReference type="Gene3D" id="2.60.40.10">
    <property type="entry name" value="Immunoglobulins"/>
    <property type="match status" value="2"/>
</dbReference>
<dbReference type="FunFam" id="3.20.20.80:FF:000050">
    <property type="entry name" value="Beta-mannosidase B"/>
    <property type="match status" value="1"/>
</dbReference>
<dbReference type="Gene3D" id="2.60.120.260">
    <property type="entry name" value="Galactose-binding domain-like"/>
    <property type="match status" value="1"/>
</dbReference>
<dbReference type="InterPro" id="IPR008979">
    <property type="entry name" value="Galactose-bd-like_sf"/>
</dbReference>
<dbReference type="InterPro" id="IPR041447">
    <property type="entry name" value="Mannosidase_ig"/>
</dbReference>
<dbReference type="RefSeq" id="WP_107957720.1">
    <property type="nucleotide sequence ID" value="NZ_QAOG01000003.1"/>
</dbReference>
<comment type="similarity">
    <text evidence="10">Belongs to the glycosyl hydrolase 2 family. Beta-mannosidase B subfamily.</text>
</comment>
<comment type="pathway">
    <text evidence="3">Glycan metabolism; N-glycan degradation.</text>
</comment>
<evidence type="ECO:0000256" key="2">
    <source>
        <dbReference type="ARBA" id="ARBA00004613"/>
    </source>
</evidence>
<feature type="chain" id="PRO_5015446108" description="Beta-mannosidase B" evidence="13">
    <location>
        <begin position="20"/>
        <end position="870"/>
    </location>
</feature>
<feature type="domain" description="Mannosidase Ig/CBM-like" evidence="16">
    <location>
        <begin position="703"/>
        <end position="782"/>
    </location>
</feature>
<evidence type="ECO:0000256" key="12">
    <source>
        <dbReference type="ARBA" id="ARBA00041614"/>
    </source>
</evidence>
<dbReference type="InterPro" id="IPR036156">
    <property type="entry name" value="Beta-gal/glucu_dom_sf"/>
</dbReference>
<dbReference type="SUPFAM" id="SSF49785">
    <property type="entry name" value="Galactose-binding domain-like"/>
    <property type="match status" value="1"/>
</dbReference>
<dbReference type="EC" id="3.2.1.25" evidence="5"/>
<keyword evidence="9" id="KW-0326">Glycosidase</keyword>
<evidence type="ECO:0000256" key="4">
    <source>
        <dbReference type="ARBA" id="ARBA00011738"/>
    </source>
</evidence>
<dbReference type="Pfam" id="PF17753">
    <property type="entry name" value="Ig_mannosidase"/>
    <property type="match status" value="1"/>
</dbReference>
<dbReference type="InterPro" id="IPR054593">
    <property type="entry name" value="Beta-mannosidase-like_N2"/>
</dbReference>
<comment type="subcellular location">
    <subcellularLocation>
        <location evidence="2">Secreted</location>
    </subcellularLocation>
</comment>
<protein>
    <recommendedName>
        <fullName evidence="11">Beta-mannosidase B</fullName>
        <ecNumber evidence="5">3.2.1.25</ecNumber>
    </recommendedName>
    <alternativeName>
        <fullName evidence="12">Mannanase B</fullName>
    </alternativeName>
</protein>
<evidence type="ECO:0000256" key="7">
    <source>
        <dbReference type="ARBA" id="ARBA00022801"/>
    </source>
</evidence>
<dbReference type="GO" id="GO:0004567">
    <property type="term" value="F:beta-mannosidase activity"/>
    <property type="evidence" value="ECO:0007669"/>
    <property type="project" value="UniProtKB-EC"/>
</dbReference>
<gene>
    <name evidence="18" type="ORF">C8J26_1948</name>
</gene>
<evidence type="ECO:0000259" key="17">
    <source>
        <dbReference type="Pfam" id="PF22666"/>
    </source>
</evidence>
<evidence type="ECO:0000259" key="15">
    <source>
        <dbReference type="Pfam" id="PF17753"/>
    </source>
</evidence>
<dbReference type="PANTHER" id="PTHR43730:SF1">
    <property type="entry name" value="BETA-MANNOSIDASE"/>
    <property type="match status" value="1"/>
</dbReference>
<dbReference type="PANTHER" id="PTHR43730">
    <property type="entry name" value="BETA-MANNOSIDASE"/>
    <property type="match status" value="1"/>
</dbReference>
<reference evidence="18 19" key="1">
    <citation type="submission" date="2018-04" db="EMBL/GenBank/DDBJ databases">
        <title>Genomic Encyclopedia of Type Strains, Phase III (KMG-III): the genomes of soil and plant-associated and newly described type strains.</title>
        <authorList>
            <person name="Whitman W."/>
        </authorList>
    </citation>
    <scope>NUCLEOTIDE SEQUENCE [LARGE SCALE GENOMIC DNA]</scope>
    <source>
        <strain evidence="18 19">MA101b</strain>
    </source>
</reference>
<dbReference type="SUPFAM" id="SSF49303">
    <property type="entry name" value="beta-Galactosidase/glucuronidase domain"/>
    <property type="match status" value="2"/>
</dbReference>
<dbReference type="InterPro" id="IPR006102">
    <property type="entry name" value="Ig-like_GH2"/>
</dbReference>
<organism evidence="18 19">
    <name type="scientific">Sphingomonas aurantiaca</name>
    <dbReference type="NCBI Taxonomy" id="185949"/>
    <lineage>
        <taxon>Bacteria</taxon>
        <taxon>Pseudomonadati</taxon>
        <taxon>Pseudomonadota</taxon>
        <taxon>Alphaproteobacteria</taxon>
        <taxon>Sphingomonadales</taxon>
        <taxon>Sphingomonadaceae</taxon>
        <taxon>Sphingomonas</taxon>
    </lineage>
</organism>
<keyword evidence="8" id="KW-0325">Glycoprotein</keyword>
<accession>A0A2T5GLU6</accession>
<comment type="catalytic activity">
    <reaction evidence="1">
        <text>Hydrolysis of terminal, non-reducing beta-D-mannose residues in beta-D-mannosides.</text>
        <dbReference type="EC" id="3.2.1.25"/>
    </reaction>
</comment>
<evidence type="ECO:0000256" key="11">
    <source>
        <dbReference type="ARBA" id="ARBA00041069"/>
    </source>
</evidence>
<dbReference type="Pfam" id="PF17786">
    <property type="entry name" value="Mannosidase_ig"/>
    <property type="match status" value="1"/>
</dbReference>
<evidence type="ECO:0000256" key="9">
    <source>
        <dbReference type="ARBA" id="ARBA00023295"/>
    </source>
</evidence>
<dbReference type="GO" id="GO:0005576">
    <property type="term" value="C:extracellular region"/>
    <property type="evidence" value="ECO:0007669"/>
    <property type="project" value="UniProtKB-SubCell"/>
</dbReference>
<dbReference type="SUPFAM" id="SSF51445">
    <property type="entry name" value="(Trans)glycosidases"/>
    <property type="match status" value="1"/>
</dbReference>
<dbReference type="InterPro" id="IPR013783">
    <property type="entry name" value="Ig-like_fold"/>
</dbReference>
<evidence type="ECO:0000259" key="14">
    <source>
        <dbReference type="Pfam" id="PF00703"/>
    </source>
</evidence>
<dbReference type="AlphaFoldDB" id="A0A2T5GLU6"/>
<dbReference type="InterPro" id="IPR041625">
    <property type="entry name" value="Beta-mannosidase_Ig"/>
</dbReference>
<keyword evidence="6" id="KW-0964">Secreted</keyword>
<name>A0A2T5GLU6_9SPHN</name>
<evidence type="ECO:0000256" key="3">
    <source>
        <dbReference type="ARBA" id="ARBA00004740"/>
    </source>
</evidence>
<keyword evidence="19" id="KW-1185">Reference proteome</keyword>
<evidence type="ECO:0000256" key="6">
    <source>
        <dbReference type="ARBA" id="ARBA00022525"/>
    </source>
</evidence>
<dbReference type="Pfam" id="PF00703">
    <property type="entry name" value="Glyco_hydro_2"/>
    <property type="match status" value="1"/>
</dbReference>